<dbReference type="SUPFAM" id="SSF63501">
    <property type="entry name" value="Frizzled cysteine-rich domain"/>
    <property type="match status" value="1"/>
</dbReference>
<feature type="disulfide bond" evidence="3">
    <location>
        <begin position="33"/>
        <end position="79"/>
    </location>
</feature>
<reference evidence="6" key="1">
    <citation type="submission" date="2021-12" db="EMBL/GenBank/DDBJ databases">
        <authorList>
            <person name="King R."/>
        </authorList>
    </citation>
    <scope>NUCLEOTIDE SEQUENCE</scope>
</reference>
<evidence type="ECO:0000313" key="7">
    <source>
        <dbReference type="Proteomes" id="UP001153714"/>
    </source>
</evidence>
<protein>
    <recommendedName>
        <fullName evidence="5">FZ domain-containing protein</fullName>
    </recommendedName>
</protein>
<feature type="disulfide bond" evidence="3">
    <location>
        <begin position="96"/>
        <end position="137"/>
    </location>
</feature>
<dbReference type="Pfam" id="PF01392">
    <property type="entry name" value="Fz"/>
    <property type="match status" value="1"/>
</dbReference>
<evidence type="ECO:0000256" key="4">
    <source>
        <dbReference type="SAM" id="SignalP"/>
    </source>
</evidence>
<reference evidence="6" key="2">
    <citation type="submission" date="2022-10" db="EMBL/GenBank/DDBJ databases">
        <authorList>
            <consortium name="ENA_rothamsted_submissions"/>
            <consortium name="culmorum"/>
            <person name="King R."/>
        </authorList>
    </citation>
    <scope>NUCLEOTIDE SEQUENCE</scope>
</reference>
<dbReference type="OrthoDB" id="10053709at2759"/>
<sequence length="146" mass="16538">MIKIIVIFATVNSLVYGDVNTALSCAKINVKECQGIGYNYTTLSSRRDISRQKSFSDIMTNVHPYVRSECSPQFDFLLCTAYFPMCIDGKPPIGPCRAFCQKVRDDCEVVLKLSGHKWPEDLDCSRFYGENDHMNLCIVSNKFCVV</sequence>
<dbReference type="PROSITE" id="PS50038">
    <property type="entry name" value="FZ"/>
    <property type="match status" value="1"/>
</dbReference>
<evidence type="ECO:0000256" key="1">
    <source>
        <dbReference type="ARBA" id="ARBA00022473"/>
    </source>
</evidence>
<dbReference type="AlphaFoldDB" id="A0A9N9R336"/>
<evidence type="ECO:0000313" key="6">
    <source>
        <dbReference type="EMBL" id="CAG9788614.1"/>
    </source>
</evidence>
<feature type="signal peptide" evidence="4">
    <location>
        <begin position="1"/>
        <end position="17"/>
    </location>
</feature>
<gene>
    <name evidence="6" type="ORF">DIATSA_LOCUS6409</name>
</gene>
<feature type="chain" id="PRO_5040169711" description="FZ domain-containing protein" evidence="4">
    <location>
        <begin position="18"/>
        <end position="146"/>
    </location>
</feature>
<evidence type="ECO:0000259" key="5">
    <source>
        <dbReference type="PROSITE" id="PS50038"/>
    </source>
</evidence>
<dbReference type="GO" id="GO:0017147">
    <property type="term" value="F:Wnt-protein binding"/>
    <property type="evidence" value="ECO:0007669"/>
    <property type="project" value="TreeGrafter"/>
</dbReference>
<name>A0A9N9R336_9NEOP</name>
<feature type="disulfide bond" evidence="3">
    <location>
        <begin position="25"/>
        <end position="86"/>
    </location>
</feature>
<dbReference type="GO" id="GO:0035567">
    <property type="term" value="P:non-canonical Wnt signaling pathway"/>
    <property type="evidence" value="ECO:0007669"/>
    <property type="project" value="TreeGrafter"/>
</dbReference>
<dbReference type="InterPro" id="IPR015526">
    <property type="entry name" value="Frizzled/SFRP"/>
</dbReference>
<dbReference type="GO" id="GO:0005615">
    <property type="term" value="C:extracellular space"/>
    <property type="evidence" value="ECO:0007669"/>
    <property type="project" value="TreeGrafter"/>
</dbReference>
<evidence type="ECO:0000256" key="2">
    <source>
        <dbReference type="ARBA" id="ARBA00023157"/>
    </source>
</evidence>
<dbReference type="EMBL" id="OU893333">
    <property type="protein sequence ID" value="CAG9788614.1"/>
    <property type="molecule type" value="Genomic_DNA"/>
</dbReference>
<proteinExistence type="predicted"/>
<keyword evidence="2 3" id="KW-1015">Disulfide bond</keyword>
<dbReference type="InterPro" id="IPR020067">
    <property type="entry name" value="Frizzled_dom"/>
</dbReference>
<keyword evidence="7" id="KW-1185">Reference proteome</keyword>
<dbReference type="Gene3D" id="1.10.2000.10">
    <property type="entry name" value="Frizzled cysteine-rich domain"/>
    <property type="match status" value="1"/>
</dbReference>
<dbReference type="SMART" id="SM00063">
    <property type="entry name" value="FRI"/>
    <property type="match status" value="1"/>
</dbReference>
<evidence type="ECO:0000256" key="3">
    <source>
        <dbReference type="PROSITE-ProRule" id="PRU00090"/>
    </source>
</evidence>
<dbReference type="GO" id="GO:0060070">
    <property type="term" value="P:canonical Wnt signaling pathway"/>
    <property type="evidence" value="ECO:0007669"/>
    <property type="project" value="TreeGrafter"/>
</dbReference>
<dbReference type="InterPro" id="IPR036790">
    <property type="entry name" value="Frizzled_dom_sf"/>
</dbReference>
<feature type="disulfide bond" evidence="3">
    <location>
        <begin position="100"/>
        <end position="124"/>
    </location>
</feature>
<organism evidence="6 7">
    <name type="scientific">Diatraea saccharalis</name>
    <name type="common">sugarcane borer</name>
    <dbReference type="NCBI Taxonomy" id="40085"/>
    <lineage>
        <taxon>Eukaryota</taxon>
        <taxon>Metazoa</taxon>
        <taxon>Ecdysozoa</taxon>
        <taxon>Arthropoda</taxon>
        <taxon>Hexapoda</taxon>
        <taxon>Insecta</taxon>
        <taxon>Pterygota</taxon>
        <taxon>Neoptera</taxon>
        <taxon>Endopterygota</taxon>
        <taxon>Lepidoptera</taxon>
        <taxon>Glossata</taxon>
        <taxon>Ditrysia</taxon>
        <taxon>Pyraloidea</taxon>
        <taxon>Crambidae</taxon>
        <taxon>Crambinae</taxon>
        <taxon>Diatraea</taxon>
    </lineage>
</organism>
<feature type="domain" description="FZ" evidence="5">
    <location>
        <begin position="20"/>
        <end position="140"/>
    </location>
</feature>
<dbReference type="Proteomes" id="UP001153714">
    <property type="component" value="Chromosome 2"/>
</dbReference>
<keyword evidence="4" id="KW-0732">Signal</keyword>
<comment type="caution">
    <text evidence="3">Lacks conserved residue(s) required for the propagation of feature annotation.</text>
</comment>
<dbReference type="PANTHER" id="PTHR11309">
    <property type="entry name" value="FRIZZLED"/>
    <property type="match status" value="1"/>
</dbReference>
<accession>A0A9N9R336</accession>
<keyword evidence="1" id="KW-0217">Developmental protein</keyword>
<dbReference type="PANTHER" id="PTHR11309:SF99">
    <property type="entry name" value="FRIZZLED-4"/>
    <property type="match status" value="1"/>
</dbReference>